<dbReference type="AlphaFoldDB" id="A0A8H7VA11"/>
<keyword evidence="7" id="KW-0496">Mitochondrion</keyword>
<dbReference type="InterPro" id="IPR018108">
    <property type="entry name" value="MCP_transmembrane"/>
</dbReference>
<keyword evidence="3 10" id="KW-0813">Transport</keyword>
<dbReference type="Gene3D" id="1.50.40.10">
    <property type="entry name" value="Mitochondrial carrier domain"/>
    <property type="match status" value="1"/>
</dbReference>
<dbReference type="EMBL" id="JAEPRC010000047">
    <property type="protein sequence ID" value="KAG2212765.1"/>
    <property type="molecule type" value="Genomic_DNA"/>
</dbReference>
<evidence type="ECO:0000256" key="1">
    <source>
        <dbReference type="ARBA" id="ARBA00004225"/>
    </source>
</evidence>
<evidence type="ECO:0000256" key="8">
    <source>
        <dbReference type="ARBA" id="ARBA00023136"/>
    </source>
</evidence>
<dbReference type="Proteomes" id="UP000650833">
    <property type="component" value="Unassembled WGS sequence"/>
</dbReference>
<evidence type="ECO:0000256" key="10">
    <source>
        <dbReference type="RuleBase" id="RU000488"/>
    </source>
</evidence>
<accession>A0A8H7VA11</accession>
<dbReference type="InterPro" id="IPR050567">
    <property type="entry name" value="Mitochondrial_Carrier"/>
</dbReference>
<evidence type="ECO:0000256" key="9">
    <source>
        <dbReference type="PROSITE-ProRule" id="PRU00282"/>
    </source>
</evidence>
<sequence>MSKIDNTAAANPELTDKSLQNRFRGFAAGMASGITKLAVGHPFDTVKIRMQTTGSADGKFKGPLDCFLKTIRQEGPRALYKGATPPLVGWMFMDSIMLGTLHNTRMIQQQWNGDRPLSIFQHGLAGLAGGITVSFVATPVEQIKARLQVQYDAKSKTYKGPIDCIRQVVRNNGIFGLWQGLTPTMLFRSWFFLFWSSYEVFTTQLKKTSLTDGSVTFIAGGLSATVFWMGAFPSDTVKNRYMTQPDVSPKKFPTPTSVARYVYQTEGLKGFYRGFLPSFLRAFPTNASAVFMFEFVMKLLSTNKLDNEPL</sequence>
<comment type="similarity">
    <text evidence="2 10">Belongs to the mitochondrial carrier (TC 2.A.29) family.</text>
</comment>
<dbReference type="GO" id="GO:0000064">
    <property type="term" value="F:L-ornithine transmembrane transporter activity"/>
    <property type="evidence" value="ECO:0007669"/>
    <property type="project" value="TreeGrafter"/>
</dbReference>
<feature type="repeat" description="Solcar" evidence="9">
    <location>
        <begin position="211"/>
        <end position="299"/>
    </location>
</feature>
<feature type="transmembrane region" description="Helical" evidence="11">
    <location>
        <begin position="175"/>
        <end position="195"/>
    </location>
</feature>
<comment type="caution">
    <text evidence="12">The sequence shown here is derived from an EMBL/GenBank/DDBJ whole genome shotgun (WGS) entry which is preliminary data.</text>
</comment>
<keyword evidence="13" id="KW-1185">Reference proteome</keyword>
<evidence type="ECO:0000256" key="11">
    <source>
        <dbReference type="SAM" id="Phobius"/>
    </source>
</evidence>
<dbReference type="PANTHER" id="PTHR45624:SF57">
    <property type="entry name" value="MITOCHONDRIAL SUBSTRATE CARRIER FAMILY PROTEIN L"/>
    <property type="match status" value="1"/>
</dbReference>
<dbReference type="GO" id="GO:0031966">
    <property type="term" value="C:mitochondrial membrane"/>
    <property type="evidence" value="ECO:0007669"/>
    <property type="project" value="UniProtKB-SubCell"/>
</dbReference>
<dbReference type="InterPro" id="IPR023395">
    <property type="entry name" value="MCP_dom_sf"/>
</dbReference>
<organism evidence="12 13">
    <name type="scientific">Mucor plumbeus</name>
    <dbReference type="NCBI Taxonomy" id="97098"/>
    <lineage>
        <taxon>Eukaryota</taxon>
        <taxon>Fungi</taxon>
        <taxon>Fungi incertae sedis</taxon>
        <taxon>Mucoromycota</taxon>
        <taxon>Mucoromycotina</taxon>
        <taxon>Mucoromycetes</taxon>
        <taxon>Mucorales</taxon>
        <taxon>Mucorineae</taxon>
        <taxon>Mucoraceae</taxon>
        <taxon>Mucor</taxon>
    </lineage>
</organism>
<evidence type="ECO:0000256" key="7">
    <source>
        <dbReference type="ARBA" id="ARBA00023128"/>
    </source>
</evidence>
<reference evidence="12" key="1">
    <citation type="submission" date="2020-12" db="EMBL/GenBank/DDBJ databases">
        <title>Metabolic potential, ecology and presence of endohyphal bacteria is reflected in genomic diversity of Mucoromycotina.</title>
        <authorList>
            <person name="Muszewska A."/>
            <person name="Okrasinska A."/>
            <person name="Steczkiewicz K."/>
            <person name="Drgas O."/>
            <person name="Orlowska M."/>
            <person name="Perlinska-Lenart U."/>
            <person name="Aleksandrzak-Piekarczyk T."/>
            <person name="Szatraj K."/>
            <person name="Zielenkiewicz U."/>
            <person name="Pilsyk S."/>
            <person name="Malc E."/>
            <person name="Mieczkowski P."/>
            <person name="Kruszewska J.S."/>
            <person name="Biernat P."/>
            <person name="Pawlowska J."/>
        </authorList>
    </citation>
    <scope>NUCLEOTIDE SEQUENCE</scope>
    <source>
        <strain evidence="12">CBS 226.32</strain>
    </source>
</reference>
<dbReference type="PANTHER" id="PTHR45624">
    <property type="entry name" value="MITOCHONDRIAL BASIC AMINO ACIDS TRANSPORTER-RELATED"/>
    <property type="match status" value="1"/>
</dbReference>
<proteinExistence type="inferred from homology"/>
<dbReference type="OrthoDB" id="193856at2759"/>
<evidence type="ECO:0000256" key="3">
    <source>
        <dbReference type="ARBA" id="ARBA00022448"/>
    </source>
</evidence>
<feature type="repeat" description="Solcar" evidence="9">
    <location>
        <begin position="20"/>
        <end position="107"/>
    </location>
</feature>
<keyword evidence="5" id="KW-0677">Repeat</keyword>
<evidence type="ECO:0000256" key="2">
    <source>
        <dbReference type="ARBA" id="ARBA00006375"/>
    </source>
</evidence>
<dbReference type="PROSITE" id="PS50920">
    <property type="entry name" value="SOLCAR"/>
    <property type="match status" value="3"/>
</dbReference>
<evidence type="ECO:0000256" key="4">
    <source>
        <dbReference type="ARBA" id="ARBA00022692"/>
    </source>
</evidence>
<gene>
    <name evidence="12" type="ORF">INT46_010725</name>
</gene>
<evidence type="ECO:0000256" key="6">
    <source>
        <dbReference type="ARBA" id="ARBA00022989"/>
    </source>
</evidence>
<evidence type="ECO:0000313" key="13">
    <source>
        <dbReference type="Proteomes" id="UP000650833"/>
    </source>
</evidence>
<dbReference type="SUPFAM" id="SSF103506">
    <property type="entry name" value="Mitochondrial carrier"/>
    <property type="match status" value="1"/>
</dbReference>
<comment type="subcellular location">
    <subcellularLocation>
        <location evidence="1">Mitochondrion membrane</location>
        <topology evidence="1">Multi-pass membrane protein</topology>
    </subcellularLocation>
</comment>
<evidence type="ECO:0000313" key="12">
    <source>
        <dbReference type="EMBL" id="KAG2212765.1"/>
    </source>
</evidence>
<keyword evidence="6 11" id="KW-1133">Transmembrane helix</keyword>
<name>A0A8H7VA11_9FUNG</name>
<feature type="repeat" description="Solcar" evidence="9">
    <location>
        <begin position="117"/>
        <end position="204"/>
    </location>
</feature>
<protein>
    <recommendedName>
        <fullName evidence="14">Mitochondrial carrier</fullName>
    </recommendedName>
</protein>
<keyword evidence="4 9" id="KW-0812">Transmembrane</keyword>
<evidence type="ECO:0008006" key="14">
    <source>
        <dbReference type="Google" id="ProtNLM"/>
    </source>
</evidence>
<dbReference type="GO" id="GO:1990575">
    <property type="term" value="P:mitochondrial L-ornithine transmembrane transport"/>
    <property type="evidence" value="ECO:0007669"/>
    <property type="project" value="TreeGrafter"/>
</dbReference>
<feature type="transmembrane region" description="Helical" evidence="11">
    <location>
        <begin position="215"/>
        <end position="232"/>
    </location>
</feature>
<evidence type="ECO:0000256" key="5">
    <source>
        <dbReference type="ARBA" id="ARBA00022737"/>
    </source>
</evidence>
<dbReference type="Pfam" id="PF00153">
    <property type="entry name" value="Mito_carr"/>
    <property type="match status" value="3"/>
</dbReference>
<keyword evidence="8 9" id="KW-0472">Membrane</keyword>